<dbReference type="Pfam" id="PF01761">
    <property type="entry name" value="DHQ_synthase"/>
    <property type="match status" value="1"/>
</dbReference>
<dbReference type="Gene3D" id="1.20.1090.10">
    <property type="entry name" value="Dehydroquinate synthase-like - alpha domain"/>
    <property type="match status" value="1"/>
</dbReference>
<evidence type="ECO:0000256" key="2">
    <source>
        <dbReference type="ARBA" id="ARBA00001941"/>
    </source>
</evidence>
<evidence type="ECO:0000256" key="8">
    <source>
        <dbReference type="ARBA" id="ARBA00023239"/>
    </source>
</evidence>
<dbReference type="GO" id="GO:0046872">
    <property type="term" value="F:metal ion binding"/>
    <property type="evidence" value="ECO:0007669"/>
    <property type="project" value="UniProtKB-KW"/>
</dbReference>
<dbReference type="AlphaFoldDB" id="B6YX09"/>
<keyword evidence="4" id="KW-0479">Metal-binding</keyword>
<dbReference type="SUPFAM" id="SSF56796">
    <property type="entry name" value="Dehydroquinate synthase-like"/>
    <property type="match status" value="1"/>
</dbReference>
<evidence type="ECO:0000259" key="11">
    <source>
        <dbReference type="Pfam" id="PF24621"/>
    </source>
</evidence>
<evidence type="ECO:0000256" key="9">
    <source>
        <dbReference type="ARBA" id="ARBA00023285"/>
    </source>
</evidence>
<dbReference type="GeneID" id="7018156"/>
<evidence type="ECO:0000256" key="4">
    <source>
        <dbReference type="ARBA" id="ARBA00022723"/>
    </source>
</evidence>
<reference evidence="12 13" key="1">
    <citation type="journal article" date="2008" name="J. Bacteriol.">
        <title>The complete genome sequence of Thermococcus onnurineus NA1 reveals a mixed heterotrophic and carboxydotrophic metabolism.</title>
        <authorList>
            <person name="Lee H.S."/>
            <person name="Kang S.G."/>
            <person name="Bae S.S."/>
            <person name="Lim J.K."/>
            <person name="Cho Y."/>
            <person name="Kim Y.J."/>
            <person name="Jeon J.H."/>
            <person name="Cha S.S."/>
            <person name="Kwon K.K."/>
            <person name="Kim H.T."/>
            <person name="Park C.J."/>
            <person name="Lee H.W."/>
            <person name="Kim S.I."/>
            <person name="Chun J."/>
            <person name="Colwell R.R."/>
            <person name="Kim S.J."/>
            <person name="Lee J.H."/>
        </authorList>
    </citation>
    <scope>NUCLEOTIDE SEQUENCE [LARGE SCALE GENOMIC DNA]</scope>
    <source>
        <strain evidence="12 13">NA1</strain>
    </source>
</reference>
<evidence type="ECO:0000256" key="3">
    <source>
        <dbReference type="ARBA" id="ARBA00001947"/>
    </source>
</evidence>
<dbReference type="RefSeq" id="WP_012572094.1">
    <property type="nucleotide sequence ID" value="NC_011529.1"/>
</dbReference>
<accession>B6YX09</accession>
<evidence type="ECO:0000256" key="1">
    <source>
        <dbReference type="ARBA" id="ARBA00001911"/>
    </source>
</evidence>
<evidence type="ECO:0000313" key="13">
    <source>
        <dbReference type="Proteomes" id="UP000002727"/>
    </source>
</evidence>
<dbReference type="FunFam" id="3.40.50.1970:FF:000007">
    <property type="entry name" value="Pentafunctional AROM polypeptide"/>
    <property type="match status" value="1"/>
</dbReference>
<keyword evidence="13" id="KW-1185">Reference proteome</keyword>
<dbReference type="PANTHER" id="PTHR43622">
    <property type="entry name" value="3-DEHYDROQUINATE SYNTHASE"/>
    <property type="match status" value="1"/>
</dbReference>
<dbReference type="GO" id="GO:0009073">
    <property type="term" value="P:aromatic amino acid family biosynthetic process"/>
    <property type="evidence" value="ECO:0007669"/>
    <property type="project" value="InterPro"/>
</dbReference>
<evidence type="ECO:0000256" key="5">
    <source>
        <dbReference type="ARBA" id="ARBA00022741"/>
    </source>
</evidence>
<comment type="cofactor">
    <cofactor evidence="3">
        <name>Zn(2+)</name>
        <dbReference type="ChEBI" id="CHEBI:29105"/>
    </cofactor>
</comment>
<keyword evidence="5" id="KW-0547">Nucleotide-binding</keyword>
<protein>
    <submittedName>
        <fullName evidence="12">3-dehydroquinate synthetase</fullName>
    </submittedName>
</protein>
<keyword evidence="8" id="KW-0456">Lyase</keyword>
<dbReference type="InterPro" id="IPR030963">
    <property type="entry name" value="DHQ_synth_fam"/>
</dbReference>
<gene>
    <name evidence="12" type="ordered locus">TON_1134</name>
</gene>
<proteinExistence type="predicted"/>
<feature type="domain" description="3-dehydroquinate synthase N-terminal" evidence="10">
    <location>
        <begin position="49"/>
        <end position="159"/>
    </location>
</feature>
<dbReference type="PATRIC" id="fig|523850.10.peg.1142"/>
<dbReference type="InterPro" id="IPR056179">
    <property type="entry name" value="DHQS_C"/>
</dbReference>
<organism evidence="12 13">
    <name type="scientific">Thermococcus onnurineus (strain NA1)</name>
    <dbReference type="NCBI Taxonomy" id="523850"/>
    <lineage>
        <taxon>Archaea</taxon>
        <taxon>Methanobacteriati</taxon>
        <taxon>Methanobacteriota</taxon>
        <taxon>Thermococci</taxon>
        <taxon>Thermococcales</taxon>
        <taxon>Thermococcaceae</taxon>
        <taxon>Thermococcus</taxon>
    </lineage>
</organism>
<dbReference type="HOGENOM" id="CLU_001201_0_1_2"/>
<dbReference type="InterPro" id="IPR030960">
    <property type="entry name" value="DHQS/DOIS_N"/>
</dbReference>
<dbReference type="GO" id="GO:0000166">
    <property type="term" value="F:nucleotide binding"/>
    <property type="evidence" value="ECO:0007669"/>
    <property type="project" value="UniProtKB-KW"/>
</dbReference>
<evidence type="ECO:0000259" key="10">
    <source>
        <dbReference type="Pfam" id="PF01761"/>
    </source>
</evidence>
<dbReference type="OrthoDB" id="21407at2157"/>
<dbReference type="GO" id="GO:0003856">
    <property type="term" value="F:3-dehydroquinate synthase activity"/>
    <property type="evidence" value="ECO:0007669"/>
    <property type="project" value="TreeGrafter"/>
</dbReference>
<dbReference type="Gene3D" id="3.40.50.1970">
    <property type="match status" value="1"/>
</dbReference>
<name>B6YX09_THEON</name>
<dbReference type="InterPro" id="IPR050071">
    <property type="entry name" value="Dehydroquinate_synthase"/>
</dbReference>
<evidence type="ECO:0000256" key="6">
    <source>
        <dbReference type="ARBA" id="ARBA00022833"/>
    </source>
</evidence>
<keyword evidence="9" id="KW-0170">Cobalt</keyword>
<dbReference type="PIRSF" id="PIRSF001455">
    <property type="entry name" value="DHQ_synth"/>
    <property type="match status" value="1"/>
</dbReference>
<dbReference type="PANTHER" id="PTHR43622:SF1">
    <property type="entry name" value="3-DEHYDROQUINATE SYNTHASE"/>
    <property type="match status" value="1"/>
</dbReference>
<dbReference type="EMBL" id="CP000855">
    <property type="protein sequence ID" value="ACJ16622.1"/>
    <property type="molecule type" value="Genomic_DNA"/>
</dbReference>
<dbReference type="CDD" id="cd08195">
    <property type="entry name" value="DHQS"/>
    <property type="match status" value="1"/>
</dbReference>
<dbReference type="Pfam" id="PF24621">
    <property type="entry name" value="DHQS_C"/>
    <property type="match status" value="1"/>
</dbReference>
<dbReference type="eggNOG" id="arCOG00983">
    <property type="taxonomic scope" value="Archaea"/>
</dbReference>
<dbReference type="KEGG" id="ton:TON_1134"/>
<sequence length="325" mass="35674">MEGLIFGSLEELPSVVEKLRPHRVVILTNTTLERLWLGKVMELVGGEAIVIPDGEEHKRLETAVNVWNMLVDMGFTRRSLLVGLGGGVVTDLAGFIASTYMRGTMLGLVPTTLLAQVDAAIGGKTGVNFRGKNMIGTFYLPDFVLIAHETLSTLPGEEVLNGLGEVAKYAVLKGKIYGMVRKFPGMTPELVRECALFKAKVVEEDFMEAGKRRILNLGHTTAHAIEKLSDYRIKHGLAVAMGLMVAAKVGEHLYGFDAGKVEELLNAFGLPTRHPFEAGEIVREMRLDKKAWRGRLVFVVPEDIGKVHVEEVGEEVVKRALEETA</sequence>
<comment type="cofactor">
    <cofactor evidence="2">
        <name>Co(2+)</name>
        <dbReference type="ChEBI" id="CHEBI:48828"/>
    </cofactor>
</comment>
<feature type="domain" description="3-dehydroquinate synthase C-terminal" evidence="11">
    <location>
        <begin position="162"/>
        <end position="291"/>
    </location>
</feature>
<dbReference type="STRING" id="523850.TON_1134"/>
<dbReference type="Proteomes" id="UP000002727">
    <property type="component" value="Chromosome"/>
</dbReference>
<evidence type="ECO:0000313" key="12">
    <source>
        <dbReference type="EMBL" id="ACJ16622.1"/>
    </source>
</evidence>
<evidence type="ECO:0000256" key="7">
    <source>
        <dbReference type="ARBA" id="ARBA00023027"/>
    </source>
</evidence>
<comment type="cofactor">
    <cofactor evidence="1">
        <name>NAD(+)</name>
        <dbReference type="ChEBI" id="CHEBI:57540"/>
    </cofactor>
</comment>
<keyword evidence="6" id="KW-0862">Zinc</keyword>
<keyword evidence="7" id="KW-0520">NAD</keyword>